<gene>
    <name evidence="1" type="ORF">O181_099130</name>
</gene>
<reference evidence="1" key="1">
    <citation type="submission" date="2021-03" db="EMBL/GenBank/DDBJ databases">
        <title>Draft genome sequence of rust myrtle Austropuccinia psidii MF-1, a brazilian biotype.</title>
        <authorList>
            <person name="Quecine M.C."/>
            <person name="Pachon D.M.R."/>
            <person name="Bonatelli M.L."/>
            <person name="Correr F.H."/>
            <person name="Franceschini L.M."/>
            <person name="Leite T.F."/>
            <person name="Margarido G.R.A."/>
            <person name="Almeida C.A."/>
            <person name="Ferrarezi J.A."/>
            <person name="Labate C.A."/>
        </authorList>
    </citation>
    <scope>NUCLEOTIDE SEQUENCE</scope>
    <source>
        <strain evidence="1">MF-1</strain>
    </source>
</reference>
<dbReference type="Proteomes" id="UP000765509">
    <property type="component" value="Unassembled WGS sequence"/>
</dbReference>
<dbReference type="AlphaFoldDB" id="A0A9Q3PFL6"/>
<name>A0A9Q3PFL6_9BASI</name>
<accession>A0A9Q3PFL6</accession>
<evidence type="ECO:0000313" key="1">
    <source>
        <dbReference type="EMBL" id="MBW0559415.1"/>
    </source>
</evidence>
<sequence length="134" mass="14966">MPFEIKYPGQSPISKEGFRPTVLQSMVATRRPFEDPNSLASQVLGISSQKYSPKGRMAQVSSPLISGGCNHSNQWSRNQALKHFLDNSIGPYRLYSHNIYGIGPFGTIHIPLWEYKTQSQLLKMAGSALTQKIQ</sequence>
<dbReference type="EMBL" id="AVOT02068063">
    <property type="protein sequence ID" value="MBW0559415.1"/>
    <property type="molecule type" value="Genomic_DNA"/>
</dbReference>
<keyword evidence="2" id="KW-1185">Reference proteome</keyword>
<proteinExistence type="predicted"/>
<comment type="caution">
    <text evidence="1">The sequence shown here is derived from an EMBL/GenBank/DDBJ whole genome shotgun (WGS) entry which is preliminary data.</text>
</comment>
<evidence type="ECO:0000313" key="2">
    <source>
        <dbReference type="Proteomes" id="UP000765509"/>
    </source>
</evidence>
<protein>
    <submittedName>
        <fullName evidence="1">Uncharacterized protein</fullName>
    </submittedName>
</protein>
<organism evidence="1 2">
    <name type="scientific">Austropuccinia psidii MF-1</name>
    <dbReference type="NCBI Taxonomy" id="1389203"/>
    <lineage>
        <taxon>Eukaryota</taxon>
        <taxon>Fungi</taxon>
        <taxon>Dikarya</taxon>
        <taxon>Basidiomycota</taxon>
        <taxon>Pucciniomycotina</taxon>
        <taxon>Pucciniomycetes</taxon>
        <taxon>Pucciniales</taxon>
        <taxon>Sphaerophragmiaceae</taxon>
        <taxon>Austropuccinia</taxon>
    </lineage>
</organism>